<dbReference type="EMBL" id="JAVDYB010000001">
    <property type="protein sequence ID" value="MDR7279889.1"/>
    <property type="molecule type" value="Genomic_DNA"/>
</dbReference>
<comment type="caution">
    <text evidence="1">The sequence shown here is derived from an EMBL/GenBank/DDBJ whole genome shotgun (WGS) entry which is preliminary data.</text>
</comment>
<organism evidence="1 2">
    <name type="scientific">Catenuloplanes atrovinosus</name>
    <dbReference type="NCBI Taxonomy" id="137266"/>
    <lineage>
        <taxon>Bacteria</taxon>
        <taxon>Bacillati</taxon>
        <taxon>Actinomycetota</taxon>
        <taxon>Actinomycetes</taxon>
        <taxon>Micromonosporales</taxon>
        <taxon>Micromonosporaceae</taxon>
        <taxon>Catenuloplanes</taxon>
    </lineage>
</organism>
<proteinExistence type="predicted"/>
<gene>
    <name evidence="1" type="ORF">J2S41_006667</name>
</gene>
<name>A0AAE3YU17_9ACTN</name>
<reference evidence="1" key="1">
    <citation type="submission" date="2023-07" db="EMBL/GenBank/DDBJ databases">
        <title>Sequencing the genomes of 1000 actinobacteria strains.</title>
        <authorList>
            <person name="Klenk H.-P."/>
        </authorList>
    </citation>
    <scope>NUCLEOTIDE SEQUENCE</scope>
    <source>
        <strain evidence="1">DSM 44707</strain>
    </source>
</reference>
<evidence type="ECO:0000313" key="1">
    <source>
        <dbReference type="EMBL" id="MDR7279889.1"/>
    </source>
</evidence>
<dbReference type="AlphaFoldDB" id="A0AAE3YU17"/>
<protein>
    <submittedName>
        <fullName evidence="1">Uncharacterized protein</fullName>
    </submittedName>
</protein>
<dbReference type="Pfam" id="PF25673">
    <property type="entry name" value="Terminase_7"/>
    <property type="match status" value="1"/>
</dbReference>
<dbReference type="InterPro" id="IPR057972">
    <property type="entry name" value="Terminase_7"/>
</dbReference>
<dbReference type="Proteomes" id="UP001183643">
    <property type="component" value="Unassembled WGS sequence"/>
</dbReference>
<sequence>MEQPPLDFPAHQVAAHWYRSLAESGQAVFYEPSDWAAAKLIAFDLTRHLHSGRVSAQMLAALWSAMNDLITTEAARWRVAGQPW</sequence>
<evidence type="ECO:0000313" key="2">
    <source>
        <dbReference type="Proteomes" id="UP001183643"/>
    </source>
</evidence>
<keyword evidence="2" id="KW-1185">Reference proteome</keyword>
<dbReference type="RefSeq" id="WP_310373948.1">
    <property type="nucleotide sequence ID" value="NZ_JAVDYB010000001.1"/>
</dbReference>
<accession>A0AAE3YU17</accession>